<evidence type="ECO:0000256" key="5">
    <source>
        <dbReference type="PROSITE-ProRule" id="PRU00335"/>
    </source>
</evidence>
<evidence type="ECO:0000256" key="6">
    <source>
        <dbReference type="SAM" id="MobiDB-lite"/>
    </source>
</evidence>
<keyword evidence="2" id="KW-0805">Transcription regulation</keyword>
<dbReference type="SUPFAM" id="SSF48498">
    <property type="entry name" value="Tetracyclin repressor-like, C-terminal domain"/>
    <property type="match status" value="1"/>
</dbReference>
<accession>A0ABQ4BN93</accession>
<keyword evidence="1" id="KW-0678">Repressor</keyword>
<evidence type="ECO:0000256" key="4">
    <source>
        <dbReference type="ARBA" id="ARBA00023163"/>
    </source>
</evidence>
<dbReference type="PANTHER" id="PTHR30055">
    <property type="entry name" value="HTH-TYPE TRANSCRIPTIONAL REGULATOR RUTR"/>
    <property type="match status" value="1"/>
</dbReference>
<dbReference type="Proteomes" id="UP000624709">
    <property type="component" value="Unassembled WGS sequence"/>
</dbReference>
<sequence>MSRQSEREERRLRIAEAVCALADESGMDGVTLRDVAVRADVSMGAVQRCFRTKDEMLLFALAHIGEQVTERVRAGLTGVPAAGTPAPAAGGPTSGTPAPAAGGSASAVDALARAAAEIALLGDEHRTEARIWLAFVARAAVSPALAEVLRGNYAQLEGMFTRLISVASDAPDARAEARALLALADGLTTHVLVGHLGPADAAQVLRAHLDRIAAC</sequence>
<evidence type="ECO:0000256" key="1">
    <source>
        <dbReference type="ARBA" id="ARBA00022491"/>
    </source>
</evidence>
<dbReference type="InterPro" id="IPR001647">
    <property type="entry name" value="HTH_TetR"/>
</dbReference>
<reference evidence="8 9" key="1">
    <citation type="submission" date="2021-01" db="EMBL/GenBank/DDBJ databases">
        <title>Whole genome shotgun sequence of Actinoplanes palleronii NBRC 14916.</title>
        <authorList>
            <person name="Komaki H."/>
            <person name="Tamura T."/>
        </authorList>
    </citation>
    <scope>NUCLEOTIDE SEQUENCE [LARGE SCALE GENOMIC DNA]</scope>
    <source>
        <strain evidence="8 9">NBRC 14916</strain>
    </source>
</reference>
<evidence type="ECO:0000313" key="9">
    <source>
        <dbReference type="Proteomes" id="UP000624709"/>
    </source>
</evidence>
<gene>
    <name evidence="8" type="ORF">Apa02nite_082570</name>
</gene>
<feature type="domain" description="HTH tetR-type" evidence="7">
    <location>
        <begin position="8"/>
        <end position="68"/>
    </location>
</feature>
<dbReference type="PROSITE" id="PS50977">
    <property type="entry name" value="HTH_TETR_2"/>
    <property type="match status" value="1"/>
</dbReference>
<evidence type="ECO:0000256" key="3">
    <source>
        <dbReference type="ARBA" id="ARBA00023125"/>
    </source>
</evidence>
<feature type="region of interest" description="Disordered" evidence="6">
    <location>
        <begin position="83"/>
        <end position="102"/>
    </location>
</feature>
<dbReference type="InterPro" id="IPR009057">
    <property type="entry name" value="Homeodomain-like_sf"/>
</dbReference>
<proteinExistence type="predicted"/>
<dbReference type="InterPro" id="IPR050109">
    <property type="entry name" value="HTH-type_TetR-like_transc_reg"/>
</dbReference>
<evidence type="ECO:0000256" key="2">
    <source>
        <dbReference type="ARBA" id="ARBA00023015"/>
    </source>
</evidence>
<evidence type="ECO:0000259" key="7">
    <source>
        <dbReference type="PROSITE" id="PS50977"/>
    </source>
</evidence>
<dbReference type="SUPFAM" id="SSF46689">
    <property type="entry name" value="Homeodomain-like"/>
    <property type="match status" value="1"/>
</dbReference>
<dbReference type="Pfam" id="PF13977">
    <property type="entry name" value="TetR_C_6"/>
    <property type="match status" value="1"/>
</dbReference>
<dbReference type="Pfam" id="PF00440">
    <property type="entry name" value="TetR_N"/>
    <property type="match status" value="1"/>
</dbReference>
<protein>
    <recommendedName>
        <fullName evidence="7">HTH tetR-type domain-containing protein</fullName>
    </recommendedName>
</protein>
<keyword evidence="9" id="KW-1185">Reference proteome</keyword>
<name>A0ABQ4BN93_9ACTN</name>
<evidence type="ECO:0000313" key="8">
    <source>
        <dbReference type="EMBL" id="GIE72149.1"/>
    </source>
</evidence>
<feature type="DNA-binding region" description="H-T-H motif" evidence="5">
    <location>
        <begin position="31"/>
        <end position="50"/>
    </location>
</feature>
<dbReference type="EMBL" id="BOMS01000137">
    <property type="protein sequence ID" value="GIE72149.1"/>
    <property type="molecule type" value="Genomic_DNA"/>
</dbReference>
<keyword evidence="4" id="KW-0804">Transcription</keyword>
<dbReference type="Gene3D" id="1.10.357.10">
    <property type="entry name" value="Tetracycline Repressor, domain 2"/>
    <property type="match status" value="1"/>
</dbReference>
<organism evidence="8 9">
    <name type="scientific">Actinoplanes palleronii</name>
    <dbReference type="NCBI Taxonomy" id="113570"/>
    <lineage>
        <taxon>Bacteria</taxon>
        <taxon>Bacillati</taxon>
        <taxon>Actinomycetota</taxon>
        <taxon>Actinomycetes</taxon>
        <taxon>Micromonosporales</taxon>
        <taxon>Micromonosporaceae</taxon>
        <taxon>Actinoplanes</taxon>
    </lineage>
</organism>
<comment type="caution">
    <text evidence="8">The sequence shown here is derived from an EMBL/GenBank/DDBJ whole genome shotgun (WGS) entry which is preliminary data.</text>
</comment>
<dbReference type="InterPro" id="IPR039538">
    <property type="entry name" value="BetI_C"/>
</dbReference>
<dbReference type="PANTHER" id="PTHR30055:SF234">
    <property type="entry name" value="HTH-TYPE TRANSCRIPTIONAL REGULATOR BETI"/>
    <property type="match status" value="1"/>
</dbReference>
<dbReference type="RefSeq" id="WP_203829888.1">
    <property type="nucleotide sequence ID" value="NZ_BAAATY010000047.1"/>
</dbReference>
<keyword evidence="3 5" id="KW-0238">DNA-binding</keyword>
<dbReference type="InterPro" id="IPR036271">
    <property type="entry name" value="Tet_transcr_reg_TetR-rel_C_sf"/>
</dbReference>